<dbReference type="AlphaFoldDB" id="A0AAW2C6Z8"/>
<dbReference type="GO" id="GO:0009507">
    <property type="term" value="C:chloroplast"/>
    <property type="evidence" value="ECO:0007669"/>
    <property type="project" value="TreeGrafter"/>
</dbReference>
<evidence type="ECO:0000313" key="1">
    <source>
        <dbReference type="EMBL" id="KAK9993491.1"/>
    </source>
</evidence>
<protein>
    <submittedName>
        <fullName evidence="1">Uncharacterized protein</fullName>
    </submittedName>
</protein>
<dbReference type="PANTHER" id="PTHR36356">
    <property type="entry name" value="EXPRESSED PROTEIN"/>
    <property type="match status" value="1"/>
</dbReference>
<dbReference type="PANTHER" id="PTHR36356:SF1">
    <property type="entry name" value="EXPRESSED PROTEIN"/>
    <property type="match status" value="1"/>
</dbReference>
<gene>
    <name evidence="1" type="ORF">SO802_023194</name>
</gene>
<accession>A0AAW2C6Z8</accession>
<dbReference type="Proteomes" id="UP001459277">
    <property type="component" value="Unassembled WGS sequence"/>
</dbReference>
<dbReference type="EMBL" id="JAZDWU010000008">
    <property type="protein sequence ID" value="KAK9993491.1"/>
    <property type="molecule type" value="Genomic_DNA"/>
</dbReference>
<comment type="caution">
    <text evidence="1">The sequence shown here is derived from an EMBL/GenBank/DDBJ whole genome shotgun (WGS) entry which is preliminary data.</text>
</comment>
<organism evidence="1 2">
    <name type="scientific">Lithocarpus litseifolius</name>
    <dbReference type="NCBI Taxonomy" id="425828"/>
    <lineage>
        <taxon>Eukaryota</taxon>
        <taxon>Viridiplantae</taxon>
        <taxon>Streptophyta</taxon>
        <taxon>Embryophyta</taxon>
        <taxon>Tracheophyta</taxon>
        <taxon>Spermatophyta</taxon>
        <taxon>Magnoliopsida</taxon>
        <taxon>eudicotyledons</taxon>
        <taxon>Gunneridae</taxon>
        <taxon>Pentapetalae</taxon>
        <taxon>rosids</taxon>
        <taxon>fabids</taxon>
        <taxon>Fagales</taxon>
        <taxon>Fagaceae</taxon>
        <taxon>Lithocarpus</taxon>
    </lineage>
</organism>
<proteinExistence type="predicted"/>
<reference evidence="1 2" key="1">
    <citation type="submission" date="2024-01" db="EMBL/GenBank/DDBJ databases">
        <title>A telomere-to-telomere, gap-free genome of sweet tea (Lithocarpus litseifolius).</title>
        <authorList>
            <person name="Zhou J."/>
        </authorList>
    </citation>
    <scope>NUCLEOTIDE SEQUENCE [LARGE SCALE GENOMIC DNA]</scope>
    <source>
        <strain evidence="1">Zhou-2022a</strain>
        <tissue evidence="1">Leaf</tissue>
    </source>
</reference>
<sequence>MTTTTTVFPSRHVVPIRAFQCSDIDIDGFAKRMVYGEALKDAWRSTNDGFKQFLYEAKKVAERVNRRFSISRCPAPSLASLPSPVARTAANRAREIDREFEIGVRWHTFSLDFTRNLPRVSCLSLSALWLLFGLKEKLGSSLSGFFFFMGQVWIISIPYPNNSGIIHTIPG</sequence>
<keyword evidence="2" id="KW-1185">Reference proteome</keyword>
<name>A0AAW2C6Z8_9ROSI</name>
<evidence type="ECO:0000313" key="2">
    <source>
        <dbReference type="Proteomes" id="UP001459277"/>
    </source>
</evidence>